<dbReference type="EMBL" id="GL883010">
    <property type="protein sequence ID" value="EGG21496.1"/>
    <property type="molecule type" value="Genomic_DNA"/>
</dbReference>
<feature type="chain" id="PRO_5003313291" evidence="1">
    <location>
        <begin position="24"/>
        <end position="78"/>
    </location>
</feature>
<gene>
    <name evidence="2" type="ORF">DFA_01382</name>
</gene>
<protein>
    <submittedName>
        <fullName evidence="2">Uncharacterized protein</fullName>
    </submittedName>
</protein>
<name>F4PSG6_CACFS</name>
<accession>F4PSG6</accession>
<dbReference type="RefSeq" id="XP_004359346.1">
    <property type="nucleotide sequence ID" value="XM_004359289.1"/>
</dbReference>
<evidence type="ECO:0000313" key="2">
    <source>
        <dbReference type="EMBL" id="EGG21496.1"/>
    </source>
</evidence>
<keyword evidence="1" id="KW-0732">Signal</keyword>
<dbReference type="GeneID" id="14872985"/>
<reference evidence="3" key="1">
    <citation type="journal article" date="2011" name="Genome Res.">
        <title>Phylogeny-wide analysis of social amoeba genomes highlights ancient origins for complex intercellular communication.</title>
        <authorList>
            <person name="Heidel A.J."/>
            <person name="Lawal H.M."/>
            <person name="Felder M."/>
            <person name="Schilde C."/>
            <person name="Helps N.R."/>
            <person name="Tunggal B."/>
            <person name="Rivero F."/>
            <person name="John U."/>
            <person name="Schleicher M."/>
            <person name="Eichinger L."/>
            <person name="Platzer M."/>
            <person name="Noegel A.A."/>
            <person name="Schaap P."/>
            <person name="Gloeckner G."/>
        </authorList>
    </citation>
    <scope>NUCLEOTIDE SEQUENCE [LARGE SCALE GENOMIC DNA]</scope>
    <source>
        <strain evidence="3">SH3</strain>
    </source>
</reference>
<feature type="signal peptide" evidence="1">
    <location>
        <begin position="1"/>
        <end position="23"/>
    </location>
</feature>
<dbReference type="AlphaFoldDB" id="F4PSG6"/>
<sequence length="78" mass="8504">MSKLICLFLLALLVLSSVLSVSANDVFHTDHSCDSVKCKRGYKCHEGKCKYICGTVLCEEGAICARDTVGLRFCKGSK</sequence>
<organism evidence="2 3">
    <name type="scientific">Cavenderia fasciculata</name>
    <name type="common">Slime mold</name>
    <name type="synonym">Dictyostelium fasciculatum</name>
    <dbReference type="NCBI Taxonomy" id="261658"/>
    <lineage>
        <taxon>Eukaryota</taxon>
        <taxon>Amoebozoa</taxon>
        <taxon>Evosea</taxon>
        <taxon>Eumycetozoa</taxon>
        <taxon>Dictyostelia</taxon>
        <taxon>Acytosteliales</taxon>
        <taxon>Cavenderiaceae</taxon>
        <taxon>Cavenderia</taxon>
    </lineage>
</organism>
<dbReference type="Proteomes" id="UP000007797">
    <property type="component" value="Unassembled WGS sequence"/>
</dbReference>
<proteinExistence type="predicted"/>
<dbReference type="KEGG" id="dfa:DFA_01382"/>
<evidence type="ECO:0000313" key="3">
    <source>
        <dbReference type="Proteomes" id="UP000007797"/>
    </source>
</evidence>
<evidence type="ECO:0000256" key="1">
    <source>
        <dbReference type="SAM" id="SignalP"/>
    </source>
</evidence>
<keyword evidence="3" id="KW-1185">Reference proteome</keyword>